<dbReference type="GO" id="GO:0005524">
    <property type="term" value="F:ATP binding"/>
    <property type="evidence" value="ECO:0007669"/>
    <property type="project" value="UniProtKB-UniRule"/>
</dbReference>
<dbReference type="CDD" id="cd17932">
    <property type="entry name" value="DEXQc_UvrD"/>
    <property type="match status" value="1"/>
</dbReference>
<evidence type="ECO:0000256" key="4">
    <source>
        <dbReference type="ARBA" id="ARBA00022806"/>
    </source>
</evidence>
<dbReference type="GO" id="GO:0043138">
    <property type="term" value="F:3'-5' DNA helicase activity"/>
    <property type="evidence" value="ECO:0007669"/>
    <property type="project" value="UniProtKB-EC"/>
</dbReference>
<dbReference type="RefSeq" id="WP_119534141.1">
    <property type="nucleotide sequence ID" value="NZ_NRJF01000029.1"/>
</dbReference>
<evidence type="ECO:0000256" key="9">
    <source>
        <dbReference type="ARBA" id="ARBA00034808"/>
    </source>
</evidence>
<dbReference type="PROSITE" id="PS51217">
    <property type="entry name" value="UVRD_HELICASE_CTER"/>
    <property type="match status" value="1"/>
</dbReference>
<dbReference type="Proteomes" id="UP000265964">
    <property type="component" value="Unassembled WGS sequence"/>
</dbReference>
<dbReference type="EMBL" id="NRJF01000029">
    <property type="protein sequence ID" value="RIY37912.1"/>
    <property type="molecule type" value="Genomic_DNA"/>
</dbReference>
<evidence type="ECO:0000256" key="6">
    <source>
        <dbReference type="ARBA" id="ARBA00023125"/>
    </source>
</evidence>
<dbReference type="GO" id="GO:0000725">
    <property type="term" value="P:recombinational repair"/>
    <property type="evidence" value="ECO:0007669"/>
    <property type="project" value="TreeGrafter"/>
</dbReference>
<dbReference type="OrthoDB" id="5298826at2"/>
<proteinExistence type="inferred from homology"/>
<dbReference type="EC" id="5.6.2.4" evidence="9"/>
<keyword evidence="5 12" id="KW-0067">ATP-binding</keyword>
<dbReference type="InterPro" id="IPR000212">
    <property type="entry name" value="DNA_helicase_UvrD/REP"/>
</dbReference>
<sequence length="1131" mass="129738">MKNNLNPQQAEFVHSPLENSLVLAGAGTGKTSSFIARIAHLILQGDITIYSFFATTFTNTAAKEMRERLLKELSAYNPAFDERQLRQCYIGTFHSLFGRILRNNIERLVGDIRPNFTNLEETTARSRIKEYLKQQKLEEEFNRYELNPRKLLDLINAIRETYIIEDNLDFDIFEKAFLPFVRQSKSENDYDQGTQDLSNNLKSLYQNFKKVYDYYRRYKIENNMVDFTDYLVKTYKLLDTNQDILESYQRRFNYLIVDECQDINTIQYKLIKLLHNPKFNRVSMIGDDDQSIYGFRGSRVELISQFQREFEQVKTYKLEYNYRCAPSIISLANLIVNKYKTDNIKVLQAAKSHTANAPVKYIHTAGASDFQGQAIASDLLRHKEFHDSAILARSNATLQQLEQYLINHNIPYVFKTALEFFARLEVKIVLSILTLANNPTANESFYYLVDNLVAKVGASILNKIADIGASIGQPAFLTARDYLHSLWKSNTQAKANLQEFIQRLESVTAYAKDASLDDTLKYIYQTFDLEAWLKAKKDNYEARQENLTKLLNLAQEFVPELIEDEETENTDLRHLQELHGHQLSEAQLRNFYLQRLFLQQNYLDQSSLNNSEAKEQGVVLSTVHRAKGLEWKHVYIADFSDLTMPSAFSQTPEEKAEERRIFYVAITRAKEYLYLFKPEAIYLHGRHEAVDISPYAYEFLIPEMSNDLKFYQQSNLQKSSFALIDFSHGIKACRKIPLSPQENPFSLNKSNNPRGGLASNFSFARTPKPKPKPNVSYSAAPEVSLVQQASSNAQDYLRKTLAHLASPGALNLSIVSANLESFTALVKEYKLTYPHQLLLFSAQDLALDPKLAPLASTFASQIQQTQELSLGHAIYAANFPGLDNAPLILRLARFFKSASQLFKVVNKFTTSVDFAQALAKYKVPAELSVVLHRVFKQEQNQETLLQILDAGVASNNLDPADQEVKAKRQQLGVVAEILTTLQEKRSQVEARQVFPRASLTPHEQQLAQEFDQAISKSTQNSNLYTTAYHKKDLDGIMDSIFSQSQAQIIDASNIHHFHVSTLGQHPTLTREEIKQELNMRGIKFVDNPLVAEIVFVFTLSNQSQTYTLEELEQKPHTKVFYQDYFDKLFLK</sequence>
<keyword evidence="4 12" id="KW-0347">Helicase</keyword>
<evidence type="ECO:0000256" key="3">
    <source>
        <dbReference type="ARBA" id="ARBA00022801"/>
    </source>
</evidence>
<feature type="domain" description="UvrD-like helicase ATP-binding" evidence="13">
    <location>
        <begin position="3"/>
        <end position="325"/>
    </location>
</feature>
<comment type="catalytic activity">
    <reaction evidence="11">
        <text>ATP + H2O = ADP + phosphate + H(+)</text>
        <dbReference type="Rhea" id="RHEA:13065"/>
        <dbReference type="ChEBI" id="CHEBI:15377"/>
        <dbReference type="ChEBI" id="CHEBI:15378"/>
        <dbReference type="ChEBI" id="CHEBI:30616"/>
        <dbReference type="ChEBI" id="CHEBI:43474"/>
        <dbReference type="ChEBI" id="CHEBI:456216"/>
        <dbReference type="EC" id="5.6.2.4"/>
    </reaction>
</comment>
<reference evidence="15 16" key="1">
    <citation type="submission" date="2017-08" db="EMBL/GenBank/DDBJ databases">
        <title>Reclassification of Bisgaard taxon 37 and 44.</title>
        <authorList>
            <person name="Christensen H."/>
        </authorList>
    </citation>
    <scope>NUCLEOTIDE SEQUENCE [LARGE SCALE GENOMIC DNA]</scope>
    <source>
        <strain evidence="15 16">EEAB3T1</strain>
    </source>
</reference>
<dbReference type="Gene3D" id="1.10.486.10">
    <property type="entry name" value="PCRA, domain 4"/>
    <property type="match status" value="1"/>
</dbReference>
<dbReference type="PANTHER" id="PTHR11070:SF2">
    <property type="entry name" value="ATP-DEPENDENT DNA HELICASE SRS2"/>
    <property type="match status" value="1"/>
</dbReference>
<organism evidence="15 16">
    <name type="scientific">Psittacicella gerlachiana</name>
    <dbReference type="NCBI Taxonomy" id="2028574"/>
    <lineage>
        <taxon>Bacteria</taxon>
        <taxon>Pseudomonadati</taxon>
        <taxon>Pseudomonadota</taxon>
        <taxon>Gammaproteobacteria</taxon>
        <taxon>Pasteurellales</taxon>
        <taxon>Psittacicellaceae</taxon>
        <taxon>Psittacicella</taxon>
    </lineage>
</organism>
<name>A0A3A1YIC8_9GAMM</name>
<evidence type="ECO:0000313" key="15">
    <source>
        <dbReference type="EMBL" id="RIY37912.1"/>
    </source>
</evidence>
<evidence type="ECO:0000313" key="16">
    <source>
        <dbReference type="Proteomes" id="UP000265964"/>
    </source>
</evidence>
<evidence type="ECO:0000259" key="14">
    <source>
        <dbReference type="PROSITE" id="PS51217"/>
    </source>
</evidence>
<dbReference type="InterPro" id="IPR027417">
    <property type="entry name" value="P-loop_NTPase"/>
</dbReference>
<protein>
    <recommendedName>
        <fullName evidence="9">DNA 3'-5' helicase</fullName>
        <ecNumber evidence="9">5.6.2.4</ecNumber>
    </recommendedName>
    <alternativeName>
        <fullName evidence="10">DNA 3'-5' helicase II</fullName>
    </alternativeName>
</protein>
<keyword evidence="7" id="KW-0413">Isomerase</keyword>
<gene>
    <name evidence="15" type="ORF">CKF59_01110</name>
</gene>
<evidence type="ECO:0000256" key="11">
    <source>
        <dbReference type="ARBA" id="ARBA00048988"/>
    </source>
</evidence>
<dbReference type="GO" id="GO:0016887">
    <property type="term" value="F:ATP hydrolysis activity"/>
    <property type="evidence" value="ECO:0007669"/>
    <property type="project" value="RHEA"/>
</dbReference>
<dbReference type="SUPFAM" id="SSF52540">
    <property type="entry name" value="P-loop containing nucleoside triphosphate hydrolases"/>
    <property type="match status" value="1"/>
</dbReference>
<evidence type="ECO:0000256" key="5">
    <source>
        <dbReference type="ARBA" id="ARBA00022840"/>
    </source>
</evidence>
<evidence type="ECO:0000256" key="12">
    <source>
        <dbReference type="PROSITE-ProRule" id="PRU00560"/>
    </source>
</evidence>
<evidence type="ECO:0000256" key="1">
    <source>
        <dbReference type="ARBA" id="ARBA00009922"/>
    </source>
</evidence>
<dbReference type="AlphaFoldDB" id="A0A3A1YIC8"/>
<keyword evidence="16" id="KW-1185">Reference proteome</keyword>
<dbReference type="Pfam" id="PF00580">
    <property type="entry name" value="UvrD-helicase"/>
    <property type="match status" value="1"/>
</dbReference>
<keyword evidence="3 12" id="KW-0378">Hydrolase</keyword>
<dbReference type="InterPro" id="IPR014017">
    <property type="entry name" value="DNA_helicase_UvrD-like_C"/>
</dbReference>
<dbReference type="Pfam" id="PF13361">
    <property type="entry name" value="UvrD_C"/>
    <property type="match status" value="1"/>
</dbReference>
<accession>A0A3A1YIC8</accession>
<comment type="catalytic activity">
    <reaction evidence="8">
        <text>Couples ATP hydrolysis with the unwinding of duplex DNA by translocating in the 3'-5' direction.</text>
        <dbReference type="EC" id="5.6.2.4"/>
    </reaction>
</comment>
<evidence type="ECO:0000256" key="10">
    <source>
        <dbReference type="ARBA" id="ARBA00034923"/>
    </source>
</evidence>
<dbReference type="Gene3D" id="3.40.50.300">
    <property type="entry name" value="P-loop containing nucleotide triphosphate hydrolases"/>
    <property type="match status" value="2"/>
</dbReference>
<keyword evidence="6" id="KW-0238">DNA-binding</keyword>
<feature type="domain" description="UvrD-like helicase C-terminal" evidence="14">
    <location>
        <begin position="326"/>
        <end position="628"/>
    </location>
</feature>
<comment type="similarity">
    <text evidence="1">Belongs to the helicase family. UvrD subfamily.</text>
</comment>
<dbReference type="InterPro" id="IPR014016">
    <property type="entry name" value="UvrD-like_ATP-bd"/>
</dbReference>
<dbReference type="InterPro" id="IPR013986">
    <property type="entry name" value="DExx_box_DNA_helicase_dom_sf"/>
</dbReference>
<keyword evidence="2 12" id="KW-0547">Nucleotide-binding</keyword>
<evidence type="ECO:0000256" key="8">
    <source>
        <dbReference type="ARBA" id="ARBA00034617"/>
    </source>
</evidence>
<dbReference type="PANTHER" id="PTHR11070">
    <property type="entry name" value="UVRD / RECB / PCRA DNA HELICASE FAMILY MEMBER"/>
    <property type="match status" value="1"/>
</dbReference>
<dbReference type="GO" id="GO:0003677">
    <property type="term" value="F:DNA binding"/>
    <property type="evidence" value="ECO:0007669"/>
    <property type="project" value="UniProtKB-KW"/>
</dbReference>
<comment type="caution">
    <text evidence="15">The sequence shown here is derived from an EMBL/GenBank/DDBJ whole genome shotgun (WGS) entry which is preliminary data.</text>
</comment>
<evidence type="ECO:0000256" key="2">
    <source>
        <dbReference type="ARBA" id="ARBA00022741"/>
    </source>
</evidence>
<evidence type="ECO:0000259" key="13">
    <source>
        <dbReference type="PROSITE" id="PS51198"/>
    </source>
</evidence>
<dbReference type="PROSITE" id="PS51198">
    <property type="entry name" value="UVRD_HELICASE_ATP_BIND"/>
    <property type="match status" value="1"/>
</dbReference>
<feature type="binding site" evidence="12">
    <location>
        <begin position="24"/>
        <end position="31"/>
    </location>
    <ligand>
        <name>ATP</name>
        <dbReference type="ChEBI" id="CHEBI:30616"/>
    </ligand>
</feature>
<evidence type="ECO:0000256" key="7">
    <source>
        <dbReference type="ARBA" id="ARBA00023235"/>
    </source>
</evidence>
<dbReference type="Gene3D" id="1.10.10.160">
    <property type="match status" value="1"/>
</dbReference>